<evidence type="ECO:0000313" key="9">
    <source>
        <dbReference type="Proteomes" id="UP000250166"/>
    </source>
</evidence>
<feature type="domain" description="ABC transmembrane type-1" evidence="7">
    <location>
        <begin position="168"/>
        <end position="355"/>
    </location>
</feature>
<gene>
    <name evidence="8" type="primary">yejE</name>
    <name evidence="8" type="ORF">NCTC13102_00251</name>
</gene>
<dbReference type="CDD" id="cd06261">
    <property type="entry name" value="TM_PBP2"/>
    <property type="match status" value="1"/>
</dbReference>
<reference evidence="8 9" key="1">
    <citation type="submission" date="2018-06" db="EMBL/GenBank/DDBJ databases">
        <authorList>
            <consortium name="Pathogen Informatics"/>
            <person name="Doyle S."/>
        </authorList>
    </citation>
    <scope>NUCLEOTIDE SEQUENCE [LARGE SCALE GENOMIC DNA]</scope>
    <source>
        <strain evidence="8 9">NCTC13102</strain>
    </source>
</reference>
<name>A0A2X3DDC3_9HELI</name>
<dbReference type="Gene3D" id="1.10.3720.10">
    <property type="entry name" value="MetI-like"/>
    <property type="match status" value="1"/>
</dbReference>
<keyword evidence="4 5" id="KW-0472">Membrane</keyword>
<feature type="transmembrane region" description="Helical" evidence="5">
    <location>
        <begin position="337"/>
        <end position="356"/>
    </location>
</feature>
<evidence type="ECO:0000256" key="2">
    <source>
        <dbReference type="ARBA" id="ARBA00022692"/>
    </source>
</evidence>
<feature type="transmembrane region" description="Helical" evidence="5">
    <location>
        <begin position="208"/>
        <end position="226"/>
    </location>
</feature>
<dbReference type="GO" id="GO:0005886">
    <property type="term" value="C:plasma membrane"/>
    <property type="evidence" value="ECO:0007669"/>
    <property type="project" value="UniProtKB-SubCell"/>
</dbReference>
<evidence type="ECO:0000256" key="4">
    <source>
        <dbReference type="ARBA" id="ARBA00023136"/>
    </source>
</evidence>
<feature type="transmembrane region" description="Helical" evidence="5">
    <location>
        <begin position="50"/>
        <end position="71"/>
    </location>
</feature>
<dbReference type="AlphaFoldDB" id="A0A2X3DDC3"/>
<dbReference type="InterPro" id="IPR035906">
    <property type="entry name" value="MetI-like_sf"/>
</dbReference>
<proteinExistence type="inferred from homology"/>
<keyword evidence="2 5" id="KW-0812">Transmembrane</keyword>
<dbReference type="SUPFAM" id="SSF161098">
    <property type="entry name" value="MetI-like"/>
    <property type="match status" value="1"/>
</dbReference>
<dbReference type="Pfam" id="PF00528">
    <property type="entry name" value="BPD_transp_1"/>
    <property type="match status" value="1"/>
</dbReference>
<feature type="transmembrane region" description="Helical" evidence="5">
    <location>
        <begin position="262"/>
        <end position="282"/>
    </location>
</feature>
<evidence type="ECO:0000313" key="8">
    <source>
        <dbReference type="EMBL" id="SQB97519.1"/>
    </source>
</evidence>
<dbReference type="GO" id="GO:0042884">
    <property type="term" value="P:microcin transport"/>
    <property type="evidence" value="ECO:0007669"/>
    <property type="project" value="TreeGrafter"/>
</dbReference>
<protein>
    <submittedName>
        <fullName evidence="8">Oligopeptide ABC transporter, permease</fullName>
    </submittedName>
</protein>
<keyword evidence="5" id="KW-0813">Transport</keyword>
<dbReference type="InterPro" id="IPR000515">
    <property type="entry name" value="MetI-like"/>
</dbReference>
<dbReference type="PANTHER" id="PTHR30325:SF0">
    <property type="entry name" value="INNER MEMBRANE ABC TRANSPORTER PERMEASE PROTEIN YEJE"/>
    <property type="match status" value="1"/>
</dbReference>
<evidence type="ECO:0000256" key="1">
    <source>
        <dbReference type="ARBA" id="ARBA00004651"/>
    </source>
</evidence>
<feature type="transmembrane region" description="Helical" evidence="5">
    <location>
        <begin position="232"/>
        <end position="250"/>
    </location>
</feature>
<comment type="similarity">
    <text evidence="5">Belongs to the binding-protein-dependent transport system permease family.</text>
</comment>
<keyword evidence="3 5" id="KW-1133">Transmembrane helix</keyword>
<organism evidence="8 9">
    <name type="scientific">Helicobacter fennelliae</name>
    <dbReference type="NCBI Taxonomy" id="215"/>
    <lineage>
        <taxon>Bacteria</taxon>
        <taxon>Pseudomonadati</taxon>
        <taxon>Campylobacterota</taxon>
        <taxon>Epsilonproteobacteria</taxon>
        <taxon>Campylobacterales</taxon>
        <taxon>Helicobacteraceae</taxon>
        <taxon>Helicobacter</taxon>
    </lineage>
</organism>
<dbReference type="PROSITE" id="PS50928">
    <property type="entry name" value="ABC_TM1"/>
    <property type="match status" value="1"/>
</dbReference>
<feature type="compositionally biased region" description="Polar residues" evidence="6">
    <location>
        <begin position="13"/>
        <end position="22"/>
    </location>
</feature>
<accession>A0A2X3DDC3</accession>
<dbReference type="GO" id="GO:0055085">
    <property type="term" value="P:transmembrane transport"/>
    <property type="evidence" value="ECO:0007669"/>
    <property type="project" value="InterPro"/>
</dbReference>
<evidence type="ECO:0000256" key="5">
    <source>
        <dbReference type="RuleBase" id="RU363032"/>
    </source>
</evidence>
<dbReference type="Proteomes" id="UP000250166">
    <property type="component" value="Unassembled WGS sequence"/>
</dbReference>
<evidence type="ECO:0000256" key="6">
    <source>
        <dbReference type="SAM" id="MobiDB-lite"/>
    </source>
</evidence>
<evidence type="ECO:0000256" key="3">
    <source>
        <dbReference type="ARBA" id="ARBA00022989"/>
    </source>
</evidence>
<feature type="transmembrane region" description="Helical" evidence="5">
    <location>
        <begin position="294"/>
        <end position="316"/>
    </location>
</feature>
<dbReference type="InterPro" id="IPR025966">
    <property type="entry name" value="OppC_N"/>
</dbReference>
<dbReference type="PANTHER" id="PTHR30325">
    <property type="entry name" value="MEMBRANE COMPONENT OF ABC TRANSPORTER"/>
    <property type="match status" value="1"/>
</dbReference>
<dbReference type="EMBL" id="UAWL01000006">
    <property type="protein sequence ID" value="SQB97519.1"/>
    <property type="molecule type" value="Genomic_DNA"/>
</dbReference>
<feature type="region of interest" description="Disordered" evidence="6">
    <location>
        <begin position="1"/>
        <end position="25"/>
    </location>
</feature>
<feature type="transmembrane region" description="Helical" evidence="5">
    <location>
        <begin position="172"/>
        <end position="196"/>
    </location>
</feature>
<comment type="subcellular location">
    <subcellularLocation>
        <location evidence="1 5">Cell membrane</location>
        <topology evidence="1 5">Multi-pass membrane protein</topology>
    </subcellularLocation>
</comment>
<sequence>MPPHTQPTDKAYESSQTLSTRQKVMPSTLKEAKKCIWAQRWRTFKSNKRAYYSLILFSLICVVCLSANIIANHKPFLIYHNHHFYFPLFKVYPETAFGGDFESEPDYNDPYIKQLLKDDIVIRALIPYSYETIIMDLQEPSPTPPDSKHWLGTDDQARDVLARLIYGLRTSIVFGLILSVCSMVIGVGFGALQGYYGGAIDLLGQRGIEIYSSIPILFLLIILSSFITPNFWWILCIVLCFSWIGLVGIVRAEFLKARNMDYIKATKVLGFGSFYIIFRHLLPNAMVATITYMPFLMVSSITTLITLDFLGFGMPVGSASLGELLEQAKNNLNAPHLALCGFVSIAVLLSCLVFIGEGIRDSFDPHAHA</sequence>
<dbReference type="Pfam" id="PF12911">
    <property type="entry name" value="OppC_N"/>
    <property type="match status" value="1"/>
</dbReference>
<evidence type="ECO:0000259" key="7">
    <source>
        <dbReference type="PROSITE" id="PS50928"/>
    </source>
</evidence>